<feature type="compositionally biased region" description="Basic residues" evidence="1">
    <location>
        <begin position="23"/>
        <end position="33"/>
    </location>
</feature>
<feature type="compositionally biased region" description="Polar residues" evidence="1">
    <location>
        <begin position="110"/>
        <end position="120"/>
    </location>
</feature>
<dbReference type="EMBL" id="JAPFRF010000024">
    <property type="protein sequence ID" value="KAJ7303268.1"/>
    <property type="molecule type" value="Genomic_DNA"/>
</dbReference>
<organism evidence="2 3">
    <name type="scientific">Phrynocephalus forsythii</name>
    <dbReference type="NCBI Taxonomy" id="171643"/>
    <lineage>
        <taxon>Eukaryota</taxon>
        <taxon>Metazoa</taxon>
        <taxon>Chordata</taxon>
        <taxon>Craniata</taxon>
        <taxon>Vertebrata</taxon>
        <taxon>Euteleostomi</taxon>
        <taxon>Lepidosauria</taxon>
        <taxon>Squamata</taxon>
        <taxon>Bifurcata</taxon>
        <taxon>Unidentata</taxon>
        <taxon>Episquamata</taxon>
        <taxon>Toxicofera</taxon>
        <taxon>Iguania</taxon>
        <taxon>Acrodonta</taxon>
        <taxon>Agamidae</taxon>
        <taxon>Agaminae</taxon>
        <taxon>Phrynocephalus</taxon>
    </lineage>
</organism>
<feature type="compositionally biased region" description="Basic and acidic residues" evidence="1">
    <location>
        <begin position="41"/>
        <end position="55"/>
    </location>
</feature>
<feature type="compositionally biased region" description="Polar residues" evidence="1">
    <location>
        <begin position="1"/>
        <end position="10"/>
    </location>
</feature>
<evidence type="ECO:0000256" key="1">
    <source>
        <dbReference type="SAM" id="MobiDB-lite"/>
    </source>
</evidence>
<evidence type="ECO:0000313" key="3">
    <source>
        <dbReference type="Proteomes" id="UP001142489"/>
    </source>
</evidence>
<feature type="region of interest" description="Disordered" evidence="1">
    <location>
        <begin position="110"/>
        <end position="183"/>
    </location>
</feature>
<gene>
    <name evidence="2" type="ORF">JRQ81_012206</name>
</gene>
<feature type="compositionally biased region" description="Polar residues" evidence="1">
    <location>
        <begin position="68"/>
        <end position="77"/>
    </location>
</feature>
<feature type="compositionally biased region" description="Basic and acidic residues" evidence="1">
    <location>
        <begin position="121"/>
        <end position="154"/>
    </location>
</feature>
<proteinExistence type="predicted"/>
<dbReference type="AlphaFoldDB" id="A0A9Q1AQB7"/>
<feature type="compositionally biased region" description="Basic and acidic residues" evidence="1">
    <location>
        <begin position="172"/>
        <end position="182"/>
    </location>
</feature>
<feature type="region of interest" description="Disordered" evidence="1">
    <location>
        <begin position="1"/>
        <end position="81"/>
    </location>
</feature>
<evidence type="ECO:0000313" key="2">
    <source>
        <dbReference type="EMBL" id="KAJ7303268.1"/>
    </source>
</evidence>
<name>A0A9Q1AQB7_9SAUR</name>
<dbReference type="OrthoDB" id="9041220at2759"/>
<sequence>MGSQIKRVTSQGGGNQVEDPPRATRRISRKNGRKTLQEGSWSREKLGDQPLKTEEAPSTGLTGGLSASVHQSSNVRTSNKRPLVSRYGRKYHYLHELDIADSREDHVESWTSEENLQQRSPCDKQDRKLTGKSKLESYEDSLEGKQRNHLEEKFPNLPKHGNRLSGANSLERNQKIQSERSSTDVLAAGNFPEREQLIGHKQECSVLFCLPGGFKGGPVESTFLKKLAVKDGGVKEKYVSIEL</sequence>
<keyword evidence="3" id="KW-1185">Reference proteome</keyword>
<protein>
    <submittedName>
        <fullName evidence="2">Uncharacterized protein</fullName>
    </submittedName>
</protein>
<dbReference type="Proteomes" id="UP001142489">
    <property type="component" value="Unassembled WGS sequence"/>
</dbReference>
<reference evidence="2" key="1">
    <citation type="journal article" date="2023" name="DNA Res.">
        <title>Chromosome-level genome assembly of Phrynocephalus forsythii using third-generation DNA sequencing and Hi-C analysis.</title>
        <authorList>
            <person name="Qi Y."/>
            <person name="Zhao W."/>
            <person name="Zhao Y."/>
            <person name="Niu C."/>
            <person name="Cao S."/>
            <person name="Zhang Y."/>
        </authorList>
    </citation>
    <scope>NUCLEOTIDE SEQUENCE</scope>
    <source>
        <tissue evidence="2">Muscle</tissue>
    </source>
</reference>
<comment type="caution">
    <text evidence="2">The sequence shown here is derived from an EMBL/GenBank/DDBJ whole genome shotgun (WGS) entry which is preliminary data.</text>
</comment>
<accession>A0A9Q1AQB7</accession>